<name>A0A4C1WX48_EUMVA</name>
<sequence>MLVQLRPLTIWESHQQESAEQGLPSQLVDKFYTAKDANGYGTLELCSGAIHSLSDLIATAERRSVRTFT</sequence>
<gene>
    <name evidence="1" type="ORF">EVAR_42626_1</name>
</gene>
<proteinExistence type="predicted"/>
<keyword evidence="2" id="KW-1185">Reference proteome</keyword>
<dbReference type="EMBL" id="BGZK01000669">
    <property type="protein sequence ID" value="GBP55450.1"/>
    <property type="molecule type" value="Genomic_DNA"/>
</dbReference>
<dbReference type="AlphaFoldDB" id="A0A4C1WX48"/>
<protein>
    <submittedName>
        <fullName evidence="1">Uncharacterized protein</fullName>
    </submittedName>
</protein>
<organism evidence="1 2">
    <name type="scientific">Eumeta variegata</name>
    <name type="common">Bagworm moth</name>
    <name type="synonym">Eumeta japonica</name>
    <dbReference type="NCBI Taxonomy" id="151549"/>
    <lineage>
        <taxon>Eukaryota</taxon>
        <taxon>Metazoa</taxon>
        <taxon>Ecdysozoa</taxon>
        <taxon>Arthropoda</taxon>
        <taxon>Hexapoda</taxon>
        <taxon>Insecta</taxon>
        <taxon>Pterygota</taxon>
        <taxon>Neoptera</taxon>
        <taxon>Endopterygota</taxon>
        <taxon>Lepidoptera</taxon>
        <taxon>Glossata</taxon>
        <taxon>Ditrysia</taxon>
        <taxon>Tineoidea</taxon>
        <taxon>Psychidae</taxon>
        <taxon>Oiketicinae</taxon>
        <taxon>Eumeta</taxon>
    </lineage>
</organism>
<dbReference type="Proteomes" id="UP000299102">
    <property type="component" value="Unassembled WGS sequence"/>
</dbReference>
<evidence type="ECO:0000313" key="2">
    <source>
        <dbReference type="Proteomes" id="UP000299102"/>
    </source>
</evidence>
<reference evidence="1 2" key="1">
    <citation type="journal article" date="2019" name="Commun. Biol.">
        <title>The bagworm genome reveals a unique fibroin gene that provides high tensile strength.</title>
        <authorList>
            <person name="Kono N."/>
            <person name="Nakamura H."/>
            <person name="Ohtoshi R."/>
            <person name="Tomita M."/>
            <person name="Numata K."/>
            <person name="Arakawa K."/>
        </authorList>
    </citation>
    <scope>NUCLEOTIDE SEQUENCE [LARGE SCALE GENOMIC DNA]</scope>
</reference>
<accession>A0A4C1WX48</accession>
<evidence type="ECO:0000313" key="1">
    <source>
        <dbReference type="EMBL" id="GBP55450.1"/>
    </source>
</evidence>
<comment type="caution">
    <text evidence="1">The sequence shown here is derived from an EMBL/GenBank/DDBJ whole genome shotgun (WGS) entry which is preliminary data.</text>
</comment>